<evidence type="ECO:0008006" key="3">
    <source>
        <dbReference type="Google" id="ProtNLM"/>
    </source>
</evidence>
<dbReference type="Proteomes" id="UP001596135">
    <property type="component" value="Unassembled WGS sequence"/>
</dbReference>
<evidence type="ECO:0000313" key="2">
    <source>
        <dbReference type="Proteomes" id="UP001596135"/>
    </source>
</evidence>
<sequence>MAALDEEWLGLIAETVAGAQDRTVYERAEQAVRDRLTAVATTR</sequence>
<organism evidence="1 2">
    <name type="scientific">Nocardioides hankookensis</name>
    <dbReference type="NCBI Taxonomy" id="443157"/>
    <lineage>
        <taxon>Bacteria</taxon>
        <taxon>Bacillati</taxon>
        <taxon>Actinomycetota</taxon>
        <taxon>Actinomycetes</taxon>
        <taxon>Propionibacteriales</taxon>
        <taxon>Nocardioidaceae</taxon>
        <taxon>Nocardioides</taxon>
    </lineage>
</organism>
<dbReference type="EMBL" id="JBHSRJ010000001">
    <property type="protein sequence ID" value="MFC6041587.1"/>
    <property type="molecule type" value="Genomic_DNA"/>
</dbReference>
<evidence type="ECO:0000313" key="1">
    <source>
        <dbReference type="EMBL" id="MFC6041587.1"/>
    </source>
</evidence>
<keyword evidence="2" id="KW-1185">Reference proteome</keyword>
<dbReference type="RefSeq" id="WP_379149374.1">
    <property type="nucleotide sequence ID" value="NZ_JBHSRJ010000001.1"/>
</dbReference>
<accession>A0ABW1LEX4</accession>
<protein>
    <recommendedName>
        <fullName evidence="3">DNA-binding protein</fullName>
    </recommendedName>
</protein>
<proteinExistence type="predicted"/>
<comment type="caution">
    <text evidence="1">The sequence shown here is derived from an EMBL/GenBank/DDBJ whole genome shotgun (WGS) entry which is preliminary data.</text>
</comment>
<reference evidence="2" key="1">
    <citation type="journal article" date="2019" name="Int. J. Syst. Evol. Microbiol.">
        <title>The Global Catalogue of Microorganisms (GCM) 10K type strain sequencing project: providing services to taxonomists for standard genome sequencing and annotation.</title>
        <authorList>
            <consortium name="The Broad Institute Genomics Platform"/>
            <consortium name="The Broad Institute Genome Sequencing Center for Infectious Disease"/>
            <person name="Wu L."/>
            <person name="Ma J."/>
        </authorList>
    </citation>
    <scope>NUCLEOTIDE SEQUENCE [LARGE SCALE GENOMIC DNA]</scope>
    <source>
        <strain evidence="2">CCUG 54522</strain>
    </source>
</reference>
<name>A0ABW1LEX4_9ACTN</name>
<gene>
    <name evidence="1" type="ORF">ACFPYL_00775</name>
</gene>